<dbReference type="InterPro" id="IPR014721">
    <property type="entry name" value="Ribsml_uS5_D2-typ_fold_subgr"/>
</dbReference>
<dbReference type="InParanoid" id="A0A3N4M107"/>
<evidence type="ECO:0000313" key="4">
    <source>
        <dbReference type="Proteomes" id="UP000267821"/>
    </source>
</evidence>
<dbReference type="GO" id="GO:0032389">
    <property type="term" value="C:MutLalpha complex"/>
    <property type="evidence" value="ECO:0007669"/>
    <property type="project" value="TreeGrafter"/>
</dbReference>
<proteinExistence type="predicted"/>
<dbReference type="SMART" id="SM01340">
    <property type="entry name" value="DNA_mis_repair"/>
    <property type="match status" value="1"/>
</dbReference>
<dbReference type="InterPro" id="IPR013507">
    <property type="entry name" value="DNA_mismatch_S5_2-like"/>
</dbReference>
<name>A0A3N4M107_9PEZI</name>
<dbReference type="OrthoDB" id="10263226at2759"/>
<dbReference type="GO" id="GO:0006298">
    <property type="term" value="P:mismatch repair"/>
    <property type="evidence" value="ECO:0007669"/>
    <property type="project" value="InterPro"/>
</dbReference>
<sequence length="828" mass="90533">MRFLKNLPVRREIAVKSATKHLQQIRQILITYALSHCKIRFSLKVLPAGPKAKPSADDNWVYSPSKTVQEAVMKIFGKELAGGCIWVEKCGGTVGAGEDDEGIQVQAFLMKAGIDPSSIPSKGKTPQITGGMGFIFVDSRPISCSRPGPFKSLLSLYKNYIRSSLLAANPDNPSPPTISDPFIFLNVQCKHPGMYDPNIEPAKDDVLFRNWDRDVLGVIEGMFREVYGELKGKERKGEKERVKRPQGVDGVDFNVLLAKKPVLAAAASMAEEAVESGGVGNSKIVEEDTYGLTDPGLGIYRGATPSLEGDHNRQAAGINSAVPTLPNNPPTATAPHQQKQRCPTWGFLMSTNLSDESVHRTPRGRGGGLHKWITSGVTSLTASGPGVVGKNVQHGHGGSSLPVTFSSPARERRVEQTSTIGHTREGTGLGFMTATELMAASDYDEEEHPQPRGGIGRTRFTHINPTSNCHQKFAGVDGPGGVIVRSSGRREREVRRAKEEGKLWPNPLERHPFSQDVDEQDESDESEEDGENMNGSLAGERSPVVKRRRVEVGKGKGKGKTRESYGGGGENDDEISERDVPLETSFTQFPPLKQQQKRSSPRMVGQKKFVPPLLKPRGGGVTGVVGNEAVRSSGDVNDMINNNATQSPPQQPPTRSPHRNRQRTATAALGMAVDTVFNNLTRGSALPSHTTPEGEPEQAQPKRTRTEARTRHRYLLPLERVAPEERLHNTSITVHFPSGVDAVERVAREVGRLNLGEYTADPRRSGICVRRELRGDWVGKVVGEWLRGKIEEEGRDGQRELVEGVKWEEQEGGGEGEEEVQKLVAIWV</sequence>
<dbReference type="SUPFAM" id="SSF54211">
    <property type="entry name" value="Ribosomal protein S5 domain 2-like"/>
    <property type="match status" value="1"/>
</dbReference>
<dbReference type="GO" id="GO:0016887">
    <property type="term" value="F:ATP hydrolysis activity"/>
    <property type="evidence" value="ECO:0007669"/>
    <property type="project" value="InterPro"/>
</dbReference>
<feature type="compositionally biased region" description="Polar residues" evidence="1">
    <location>
        <begin position="682"/>
        <end position="691"/>
    </location>
</feature>
<dbReference type="GO" id="GO:0005524">
    <property type="term" value="F:ATP binding"/>
    <property type="evidence" value="ECO:0007669"/>
    <property type="project" value="InterPro"/>
</dbReference>
<dbReference type="GO" id="GO:0140664">
    <property type="term" value="F:ATP-dependent DNA damage sensor activity"/>
    <property type="evidence" value="ECO:0007669"/>
    <property type="project" value="InterPro"/>
</dbReference>
<dbReference type="InterPro" id="IPR038973">
    <property type="entry name" value="MutL/Mlh/Pms-like"/>
</dbReference>
<organism evidence="3 4">
    <name type="scientific">Terfezia boudieri ATCC MYA-4762</name>
    <dbReference type="NCBI Taxonomy" id="1051890"/>
    <lineage>
        <taxon>Eukaryota</taxon>
        <taxon>Fungi</taxon>
        <taxon>Dikarya</taxon>
        <taxon>Ascomycota</taxon>
        <taxon>Pezizomycotina</taxon>
        <taxon>Pezizomycetes</taxon>
        <taxon>Pezizales</taxon>
        <taxon>Pezizaceae</taxon>
        <taxon>Terfezia</taxon>
    </lineage>
</organism>
<feature type="region of interest" description="Disordered" evidence="1">
    <location>
        <begin position="474"/>
        <end position="663"/>
    </location>
</feature>
<gene>
    <name evidence="3" type="ORF">L211DRAFT_865970</name>
</gene>
<dbReference type="EMBL" id="ML121532">
    <property type="protein sequence ID" value="RPB27072.1"/>
    <property type="molecule type" value="Genomic_DNA"/>
</dbReference>
<feature type="compositionally biased region" description="Polar residues" evidence="1">
    <location>
        <begin position="584"/>
        <end position="594"/>
    </location>
</feature>
<feature type="region of interest" description="Disordered" evidence="1">
    <location>
        <begin position="682"/>
        <end position="708"/>
    </location>
</feature>
<dbReference type="Gene3D" id="3.30.230.10">
    <property type="match status" value="1"/>
</dbReference>
<protein>
    <recommendedName>
        <fullName evidence="2">DNA mismatch repair protein S5 domain-containing protein</fullName>
    </recommendedName>
</protein>
<dbReference type="PANTHER" id="PTHR10073:SF41">
    <property type="entry name" value="MISMATCH REPAIR PROTEIN, PUTATIVE (AFU_ORTHOLOGUE AFUA_8G05820)-RELATED"/>
    <property type="match status" value="1"/>
</dbReference>
<dbReference type="STRING" id="1051890.A0A3N4M107"/>
<reference evidence="3 4" key="1">
    <citation type="journal article" date="2018" name="Nat. Ecol. Evol.">
        <title>Pezizomycetes genomes reveal the molecular basis of ectomycorrhizal truffle lifestyle.</title>
        <authorList>
            <person name="Murat C."/>
            <person name="Payen T."/>
            <person name="Noel B."/>
            <person name="Kuo A."/>
            <person name="Morin E."/>
            <person name="Chen J."/>
            <person name="Kohler A."/>
            <person name="Krizsan K."/>
            <person name="Balestrini R."/>
            <person name="Da Silva C."/>
            <person name="Montanini B."/>
            <person name="Hainaut M."/>
            <person name="Levati E."/>
            <person name="Barry K.W."/>
            <person name="Belfiori B."/>
            <person name="Cichocki N."/>
            <person name="Clum A."/>
            <person name="Dockter R.B."/>
            <person name="Fauchery L."/>
            <person name="Guy J."/>
            <person name="Iotti M."/>
            <person name="Le Tacon F."/>
            <person name="Lindquist E.A."/>
            <person name="Lipzen A."/>
            <person name="Malagnac F."/>
            <person name="Mello A."/>
            <person name="Molinier V."/>
            <person name="Miyauchi S."/>
            <person name="Poulain J."/>
            <person name="Riccioni C."/>
            <person name="Rubini A."/>
            <person name="Sitrit Y."/>
            <person name="Splivallo R."/>
            <person name="Traeger S."/>
            <person name="Wang M."/>
            <person name="Zifcakova L."/>
            <person name="Wipf D."/>
            <person name="Zambonelli A."/>
            <person name="Paolocci F."/>
            <person name="Nowrousian M."/>
            <person name="Ottonello S."/>
            <person name="Baldrian P."/>
            <person name="Spatafora J.W."/>
            <person name="Henrissat B."/>
            <person name="Nagy L.G."/>
            <person name="Aury J.M."/>
            <person name="Wincker P."/>
            <person name="Grigoriev I.V."/>
            <person name="Bonfante P."/>
            <person name="Martin F.M."/>
        </authorList>
    </citation>
    <scope>NUCLEOTIDE SEQUENCE [LARGE SCALE GENOMIC DNA]</scope>
    <source>
        <strain evidence="3 4">ATCC MYA-4762</strain>
    </source>
</reference>
<dbReference type="AlphaFoldDB" id="A0A3N4M107"/>
<evidence type="ECO:0000259" key="2">
    <source>
        <dbReference type="SMART" id="SM01340"/>
    </source>
</evidence>
<evidence type="ECO:0000256" key="1">
    <source>
        <dbReference type="SAM" id="MobiDB-lite"/>
    </source>
</evidence>
<feature type="domain" description="DNA mismatch repair protein S5" evidence="2">
    <location>
        <begin position="72"/>
        <end position="228"/>
    </location>
</feature>
<feature type="region of interest" description="Disordered" evidence="1">
    <location>
        <begin position="391"/>
        <end position="410"/>
    </location>
</feature>
<dbReference type="GO" id="GO:0030983">
    <property type="term" value="F:mismatched DNA binding"/>
    <property type="evidence" value="ECO:0007669"/>
    <property type="project" value="InterPro"/>
</dbReference>
<dbReference type="Proteomes" id="UP000267821">
    <property type="component" value="Unassembled WGS sequence"/>
</dbReference>
<feature type="compositionally biased region" description="Basic residues" evidence="1">
    <location>
        <begin position="544"/>
        <end position="559"/>
    </location>
</feature>
<feature type="compositionally biased region" description="Basic and acidic residues" evidence="1">
    <location>
        <begin position="488"/>
        <end position="513"/>
    </location>
</feature>
<keyword evidence="4" id="KW-1185">Reference proteome</keyword>
<dbReference type="InterPro" id="IPR020568">
    <property type="entry name" value="Ribosomal_Su5_D2-typ_SF"/>
</dbReference>
<feature type="compositionally biased region" description="Acidic residues" evidence="1">
    <location>
        <begin position="516"/>
        <end position="531"/>
    </location>
</feature>
<accession>A0A3N4M107</accession>
<dbReference type="PANTHER" id="PTHR10073">
    <property type="entry name" value="DNA MISMATCH REPAIR PROTEIN MLH, PMS, MUTL"/>
    <property type="match status" value="1"/>
</dbReference>
<evidence type="ECO:0000313" key="3">
    <source>
        <dbReference type="EMBL" id="RPB27072.1"/>
    </source>
</evidence>